<evidence type="ECO:0000259" key="1">
    <source>
        <dbReference type="Pfam" id="PF22936"/>
    </source>
</evidence>
<feature type="domain" description="Retrovirus-related Pol polyprotein from transposon TNT 1-94-like beta-barrel" evidence="1">
    <location>
        <begin position="277"/>
        <end position="356"/>
    </location>
</feature>
<dbReference type="InterPro" id="IPR054722">
    <property type="entry name" value="PolX-like_BBD"/>
</dbReference>
<comment type="caution">
    <text evidence="2">The sequence shown here is derived from an EMBL/GenBank/DDBJ whole genome shotgun (WGS) entry which is preliminary data.</text>
</comment>
<dbReference type="Proteomes" id="UP000037035">
    <property type="component" value="Unassembled WGS sequence"/>
</dbReference>
<reference evidence="2 3" key="1">
    <citation type="submission" date="2015-08" db="EMBL/GenBank/DDBJ databases">
        <title>Next Generation Sequencing and Analysis of the Genome of Puccinia sorghi L Schw, the Causal Agent of Maize Common Rust.</title>
        <authorList>
            <person name="Rochi L."/>
            <person name="Burguener G."/>
            <person name="Darino M."/>
            <person name="Turjanski A."/>
            <person name="Kreff E."/>
            <person name="Dieguez M.J."/>
            <person name="Sacco F."/>
        </authorList>
    </citation>
    <scope>NUCLEOTIDE SEQUENCE [LARGE SCALE GENOMIC DNA]</scope>
    <source>
        <strain evidence="2 3">RO10H11247</strain>
    </source>
</reference>
<gene>
    <name evidence="2" type="ORF">VP01_4057g3</name>
</gene>
<dbReference type="VEuPathDB" id="FungiDB:VP01_4057g3"/>
<evidence type="ECO:0000313" key="3">
    <source>
        <dbReference type="Proteomes" id="UP000037035"/>
    </source>
</evidence>
<name>A0A0L6URN6_9BASI</name>
<protein>
    <recommendedName>
        <fullName evidence="1">Retrovirus-related Pol polyprotein from transposon TNT 1-94-like beta-barrel domain-containing protein</fullName>
    </recommendedName>
</protein>
<keyword evidence="3" id="KW-1185">Reference proteome</keyword>
<proteinExistence type="predicted"/>
<dbReference type="EMBL" id="LAVV01009121">
    <property type="protein sequence ID" value="KNZ51184.1"/>
    <property type="molecule type" value="Genomic_DNA"/>
</dbReference>
<dbReference type="Pfam" id="PF22936">
    <property type="entry name" value="Pol_BBD"/>
    <property type="match status" value="1"/>
</dbReference>
<dbReference type="OrthoDB" id="8003956at2759"/>
<organism evidence="2 3">
    <name type="scientific">Puccinia sorghi</name>
    <dbReference type="NCBI Taxonomy" id="27349"/>
    <lineage>
        <taxon>Eukaryota</taxon>
        <taxon>Fungi</taxon>
        <taxon>Dikarya</taxon>
        <taxon>Basidiomycota</taxon>
        <taxon>Pucciniomycotina</taxon>
        <taxon>Pucciniomycetes</taxon>
        <taxon>Pucciniales</taxon>
        <taxon>Pucciniaceae</taxon>
        <taxon>Puccinia</taxon>
    </lineage>
</organism>
<evidence type="ECO:0000313" key="2">
    <source>
        <dbReference type="EMBL" id="KNZ51184.1"/>
    </source>
</evidence>
<sequence>MSSLLELRGVLDALESPNTTLMTNENAELKLLLILKMNSVTRNNVINAKNRNSAKNIWKAIKERFVFFKEDVVDSFITKVQVSIKKMIDVGFNLPQDILAYLVLFKFPASLQLLKRQIMHSDKDLKVEFVCNHLTQLNNKAKAKTRESGPSEAASYAGKNKNFNKNIKACIARKDNNERDSKGAGLTTMGSELSEVVFLMGTRRNTTHNPNKGYHNPKQDSNHSSKACWHLNPDKAPGWWRENQEKWKLNKDKNQVNYYMSLVTLWINHGDPKSRIILDSGASAHIVNDKQDFSQLELNNFDVIKTGKENATLPIKGMGNVTLQWKDRQIKLQNCLYVPNIVIKLIIPGCLDKKGCLVFAKNGRFKVMKSSQLVLQGSVKGGL</sequence>
<dbReference type="AlphaFoldDB" id="A0A0L6URN6"/>
<accession>A0A0L6URN6</accession>